<dbReference type="OrthoDB" id="9795854at2"/>
<dbReference type="EMBL" id="VXDD01000001">
    <property type="protein sequence ID" value="KAB0302745.1"/>
    <property type="molecule type" value="Genomic_DNA"/>
</dbReference>
<dbReference type="PANTHER" id="PTHR35867:SF1">
    <property type="entry name" value="PROTEIN RSEC"/>
    <property type="match status" value="1"/>
</dbReference>
<dbReference type="Pfam" id="PF04246">
    <property type="entry name" value="RseC_MucC"/>
    <property type="match status" value="1"/>
</dbReference>
<dbReference type="InterPro" id="IPR007359">
    <property type="entry name" value="SigmaE_reg_RseC_MucC"/>
</dbReference>
<dbReference type="Proteomes" id="UP000326687">
    <property type="component" value="Unassembled WGS sequence"/>
</dbReference>
<evidence type="ECO:0000313" key="4">
    <source>
        <dbReference type="EMBL" id="KDN29722.1"/>
    </source>
</evidence>
<evidence type="ECO:0000313" key="5">
    <source>
        <dbReference type="Proteomes" id="UP000027219"/>
    </source>
</evidence>
<dbReference type="PANTHER" id="PTHR35867">
    <property type="entry name" value="PROTEIN RSEC"/>
    <property type="match status" value="1"/>
</dbReference>
<evidence type="ECO:0000313" key="7">
    <source>
        <dbReference type="Proteomes" id="UP000326789"/>
    </source>
</evidence>
<feature type="transmembrane region" description="Helical" evidence="1">
    <location>
        <begin position="114"/>
        <end position="134"/>
    </location>
</feature>
<reference evidence="4 5" key="1">
    <citation type="submission" date="2014-02" db="EMBL/GenBank/DDBJ databases">
        <title>Vibrio fortis Dalian14 Genome Sequencing.</title>
        <authorList>
            <person name="Wang Y."/>
            <person name="Song L."/>
            <person name="Liu G."/>
            <person name="Ding J."/>
        </authorList>
    </citation>
    <scope>NUCLEOTIDE SEQUENCE [LARGE SCALE GENOMIC DNA]</scope>
    <source>
        <strain evidence="4 5">Dalian14</strain>
    </source>
</reference>
<keyword evidence="5" id="KW-1185">Reference proteome</keyword>
<gene>
    <name evidence="2" type="ORF">F2P58_06890</name>
    <name evidence="3" type="ORF">F2Z80_01655</name>
    <name evidence="4" type="ORF">VFDL14_00710</name>
</gene>
<sequence>MMTALATVSAVEKQGAHYHVQLSCEQQTSCSSCSSQKSCGTGIVTKAVGNKSLFWQLTTKNLVKAGQIVEIGFPERSLLESAALVYLVPLFMMMLGAAFGQLLLAPLLGVGEGAVILSAAIFTAGGIALAKRLAKPMEDKSKQQVVLIRILGEPLV</sequence>
<dbReference type="STRING" id="212667.VFDL14_00710"/>
<dbReference type="EMBL" id="JFFR01000003">
    <property type="protein sequence ID" value="KDN29722.1"/>
    <property type="molecule type" value="Genomic_DNA"/>
</dbReference>
<accession>A0A066UUZ0</accession>
<reference evidence="2 7" key="3">
    <citation type="submission" date="2019-09" db="EMBL/GenBank/DDBJ databases">
        <title>Whole genome sequence of Vibrio fortis.</title>
        <authorList>
            <person name="Das S.K."/>
        </authorList>
    </citation>
    <scope>NUCLEOTIDE SEQUENCE [LARGE SCALE GENOMIC DNA]</scope>
    <source>
        <strain evidence="2 7">AN60</strain>
    </source>
</reference>
<protein>
    <submittedName>
        <fullName evidence="4">Sigma-E factor regulatory protein</fullName>
    </submittedName>
    <submittedName>
        <fullName evidence="2">Transcriptional regulator</fullName>
    </submittedName>
</protein>
<proteinExistence type="predicted"/>
<dbReference type="EMBL" id="VWSE01000003">
    <property type="protein sequence ID" value="KAB0290615.1"/>
    <property type="molecule type" value="Genomic_DNA"/>
</dbReference>
<comment type="caution">
    <text evidence="4">The sequence shown here is derived from an EMBL/GenBank/DDBJ whole genome shotgun (WGS) entry which is preliminary data.</text>
</comment>
<keyword evidence="1" id="KW-1133">Transmembrane helix</keyword>
<keyword evidence="1" id="KW-0472">Membrane</keyword>
<dbReference type="PIRSF" id="PIRSF004923">
    <property type="entry name" value="RseC"/>
    <property type="match status" value="1"/>
</dbReference>
<reference evidence="3 6" key="2">
    <citation type="submission" date="2019-09" db="EMBL/GenBank/DDBJ databases">
        <title>Vibrio Fortis S7-72.</title>
        <authorList>
            <person name="Das S.K."/>
        </authorList>
    </citation>
    <scope>NUCLEOTIDE SEQUENCE [LARGE SCALE GENOMIC DNA]</scope>
    <source>
        <strain evidence="3 6">S7-72</strain>
    </source>
</reference>
<name>A0A066UUZ0_9VIBR</name>
<organism evidence="4 5">
    <name type="scientific">Vibrio fortis</name>
    <dbReference type="NCBI Taxonomy" id="212667"/>
    <lineage>
        <taxon>Bacteria</taxon>
        <taxon>Pseudomonadati</taxon>
        <taxon>Pseudomonadota</taxon>
        <taxon>Gammaproteobacteria</taxon>
        <taxon>Vibrionales</taxon>
        <taxon>Vibrionaceae</taxon>
        <taxon>Vibrio</taxon>
    </lineage>
</organism>
<evidence type="ECO:0000313" key="2">
    <source>
        <dbReference type="EMBL" id="KAB0290615.1"/>
    </source>
</evidence>
<evidence type="ECO:0000313" key="6">
    <source>
        <dbReference type="Proteomes" id="UP000326687"/>
    </source>
</evidence>
<evidence type="ECO:0000313" key="3">
    <source>
        <dbReference type="EMBL" id="KAB0302745.1"/>
    </source>
</evidence>
<feature type="transmembrane region" description="Helical" evidence="1">
    <location>
        <begin position="83"/>
        <end position="108"/>
    </location>
</feature>
<dbReference type="AlphaFoldDB" id="A0A066UUZ0"/>
<evidence type="ECO:0000256" key="1">
    <source>
        <dbReference type="SAM" id="Phobius"/>
    </source>
</evidence>
<dbReference type="InterPro" id="IPR026268">
    <property type="entry name" value="RseC"/>
</dbReference>
<dbReference type="Proteomes" id="UP000027219">
    <property type="component" value="Unassembled WGS sequence"/>
</dbReference>
<dbReference type="Proteomes" id="UP000326789">
    <property type="component" value="Unassembled WGS sequence"/>
</dbReference>
<keyword evidence="1" id="KW-0812">Transmembrane</keyword>
<dbReference type="RefSeq" id="WP_032549809.1">
    <property type="nucleotide sequence ID" value="NZ_JATABQ010000048.1"/>
</dbReference>